<keyword evidence="3" id="KW-1185">Reference proteome</keyword>
<protein>
    <submittedName>
        <fullName evidence="2">Uncharacterized protein</fullName>
    </submittedName>
</protein>
<keyword evidence="1" id="KW-1278">Translocase</keyword>
<dbReference type="GO" id="GO:0005507">
    <property type="term" value="F:copper ion binding"/>
    <property type="evidence" value="ECO:0007669"/>
    <property type="project" value="TreeGrafter"/>
</dbReference>
<accession>A0A7Y6NTJ0</accession>
<proteinExistence type="predicted"/>
<evidence type="ECO:0000313" key="2">
    <source>
        <dbReference type="EMBL" id="NUZ08917.1"/>
    </source>
</evidence>
<dbReference type="PANTHER" id="PTHR43520:SF8">
    <property type="entry name" value="P-TYPE CU(+) TRANSPORTER"/>
    <property type="match status" value="1"/>
</dbReference>
<gene>
    <name evidence="2" type="ORF">HQN59_24550</name>
</gene>
<evidence type="ECO:0000313" key="3">
    <source>
        <dbReference type="Proteomes" id="UP000529637"/>
    </source>
</evidence>
<organism evidence="2 3">
    <name type="scientific">Piscinibacter koreensis</name>
    <dbReference type="NCBI Taxonomy" id="2742824"/>
    <lineage>
        <taxon>Bacteria</taxon>
        <taxon>Pseudomonadati</taxon>
        <taxon>Pseudomonadota</taxon>
        <taxon>Betaproteobacteria</taxon>
        <taxon>Burkholderiales</taxon>
        <taxon>Sphaerotilaceae</taxon>
        <taxon>Piscinibacter</taxon>
    </lineage>
</organism>
<reference evidence="2 3" key="1">
    <citation type="submission" date="2020-06" db="EMBL/GenBank/DDBJ databases">
        <title>Schlegella sp. ID0723 isolated from air conditioner.</title>
        <authorList>
            <person name="Kim D.Y."/>
            <person name="Kim D.-U."/>
        </authorList>
    </citation>
    <scope>NUCLEOTIDE SEQUENCE [LARGE SCALE GENOMIC DNA]</scope>
    <source>
        <strain evidence="2 3">ID0723</strain>
    </source>
</reference>
<dbReference type="PANTHER" id="PTHR43520">
    <property type="entry name" value="ATP7, ISOFORM B"/>
    <property type="match status" value="1"/>
</dbReference>
<name>A0A7Y6NTJ0_9BURK</name>
<dbReference type="SUPFAM" id="SSF56784">
    <property type="entry name" value="HAD-like"/>
    <property type="match status" value="1"/>
</dbReference>
<dbReference type="AlphaFoldDB" id="A0A7Y6NTJ0"/>
<sequence>MESSGLTLLKGDPLGIALARQLARPTMRNMRQDLFLSLAYNLARIPLAAGLLCPFFGLLFSPVVAAGAIPLWSASVTGNALQ</sequence>
<dbReference type="GO" id="GO:0016020">
    <property type="term" value="C:membrane"/>
    <property type="evidence" value="ECO:0007669"/>
    <property type="project" value="TreeGrafter"/>
</dbReference>
<dbReference type="GO" id="GO:0043682">
    <property type="term" value="F:P-type divalent copper transporter activity"/>
    <property type="evidence" value="ECO:0007669"/>
    <property type="project" value="TreeGrafter"/>
</dbReference>
<dbReference type="GO" id="GO:0055070">
    <property type="term" value="P:copper ion homeostasis"/>
    <property type="evidence" value="ECO:0007669"/>
    <property type="project" value="TreeGrafter"/>
</dbReference>
<dbReference type="Proteomes" id="UP000529637">
    <property type="component" value="Unassembled WGS sequence"/>
</dbReference>
<evidence type="ECO:0000256" key="1">
    <source>
        <dbReference type="ARBA" id="ARBA00022967"/>
    </source>
</evidence>
<comment type="caution">
    <text evidence="2">The sequence shown here is derived from an EMBL/GenBank/DDBJ whole genome shotgun (WGS) entry which is preliminary data.</text>
</comment>
<dbReference type="InterPro" id="IPR036412">
    <property type="entry name" value="HAD-like_sf"/>
</dbReference>
<dbReference type="RefSeq" id="WP_176071776.1">
    <property type="nucleotide sequence ID" value="NZ_JABWMJ010000019.1"/>
</dbReference>
<dbReference type="EMBL" id="JABWMJ010000019">
    <property type="protein sequence ID" value="NUZ08917.1"/>
    <property type="molecule type" value="Genomic_DNA"/>
</dbReference>